<dbReference type="PANTHER" id="PTHR35317">
    <property type="entry name" value="OS04G0629600 PROTEIN"/>
    <property type="match status" value="1"/>
</dbReference>
<dbReference type="EMBL" id="JAVXUO010001173">
    <property type="protein sequence ID" value="KAK2985314.1"/>
    <property type="molecule type" value="Genomic_DNA"/>
</dbReference>
<gene>
    <name evidence="1" type="ORF">RJ640_024310</name>
</gene>
<accession>A0AA88RGW0</accession>
<protein>
    <submittedName>
        <fullName evidence="1">Uncharacterized protein</fullName>
    </submittedName>
</protein>
<comment type="caution">
    <text evidence="1">The sequence shown here is derived from an EMBL/GenBank/DDBJ whole genome shotgun (WGS) entry which is preliminary data.</text>
</comment>
<evidence type="ECO:0000313" key="1">
    <source>
        <dbReference type="EMBL" id="KAK2985314.1"/>
    </source>
</evidence>
<keyword evidence="2" id="KW-1185">Reference proteome</keyword>
<evidence type="ECO:0000313" key="2">
    <source>
        <dbReference type="Proteomes" id="UP001187471"/>
    </source>
</evidence>
<dbReference type="Proteomes" id="UP001187471">
    <property type="component" value="Unassembled WGS sequence"/>
</dbReference>
<name>A0AA88RGW0_9ASTE</name>
<organism evidence="1 2">
    <name type="scientific">Escallonia rubra</name>
    <dbReference type="NCBI Taxonomy" id="112253"/>
    <lineage>
        <taxon>Eukaryota</taxon>
        <taxon>Viridiplantae</taxon>
        <taxon>Streptophyta</taxon>
        <taxon>Embryophyta</taxon>
        <taxon>Tracheophyta</taxon>
        <taxon>Spermatophyta</taxon>
        <taxon>Magnoliopsida</taxon>
        <taxon>eudicotyledons</taxon>
        <taxon>Gunneridae</taxon>
        <taxon>Pentapetalae</taxon>
        <taxon>asterids</taxon>
        <taxon>campanulids</taxon>
        <taxon>Escalloniales</taxon>
        <taxon>Escalloniaceae</taxon>
        <taxon>Escallonia</taxon>
    </lineage>
</organism>
<dbReference type="Pfam" id="PF14223">
    <property type="entry name" value="Retrotran_gag_2"/>
    <property type="match status" value="1"/>
</dbReference>
<dbReference type="AlphaFoldDB" id="A0AA88RGW0"/>
<reference evidence="1" key="1">
    <citation type="submission" date="2022-12" db="EMBL/GenBank/DDBJ databases">
        <title>Draft genome assemblies for two species of Escallonia (Escalloniales).</title>
        <authorList>
            <person name="Chanderbali A."/>
            <person name="Dervinis C."/>
            <person name="Anghel I."/>
            <person name="Soltis D."/>
            <person name="Soltis P."/>
            <person name="Zapata F."/>
        </authorList>
    </citation>
    <scope>NUCLEOTIDE SEQUENCE</scope>
    <source>
        <strain evidence="1">UCBG92.1500</strain>
        <tissue evidence="1">Leaf</tissue>
    </source>
</reference>
<proteinExistence type="predicted"/>
<dbReference type="CDD" id="cd09272">
    <property type="entry name" value="RNase_HI_RT_Ty1"/>
    <property type="match status" value="1"/>
</dbReference>
<dbReference type="PANTHER" id="PTHR35317:SF35">
    <property type="entry name" value="DUF4219 DOMAIN-CONTAINING PROTEIN"/>
    <property type="match status" value="1"/>
</dbReference>
<sequence length="482" mass="54397">MASNGNVMSATQPLIPIFKGEGYEFWSIRMRTLLKSQDLWDLVEQGYPDPDEESRLKENKKKDSKALVIIQQVVHDSVFSRIAAATTSKQAWSILRKEFQGDSKVIVVRLQSLRRDFETLYMKSGESIADFLSRAMAIVSQMRSYGEKISDETVVAKVLRSLTPKFDHVVAAIEESKDLSIFSFDELMGSLQAHESRINRSLEKNEEKAFQVKETVIRTAEAQSATFRGRGRGGFRGRGYGRGRGRLDWQQRQFGEQREFGEQRQFGCRMINISMTQNKMFPLEVSKMENFVLATGGIDDSKLWHLRYGHLNIKGLKLLSEKVRQAEDGIFISQRKYAKDLLNKFGMLNCQSEATPMNTNEKLQREDGAKVYASSFKASFRSGEAGLAGTVDYGIWYSKVANFRLCGFTDSDWGNSLDDRRSISANVFSLGLGVITWSSKKQATAALSSSEAEYIATTSAACQAIWLRRILAELQQRQEGAT</sequence>